<dbReference type="SUPFAM" id="SSF53474">
    <property type="entry name" value="alpha/beta-Hydrolases"/>
    <property type="match status" value="1"/>
</dbReference>
<evidence type="ECO:0000259" key="1">
    <source>
        <dbReference type="Pfam" id="PF12146"/>
    </source>
</evidence>
<name>A0ABD4T798_9CYAN</name>
<dbReference type="Gene3D" id="3.40.50.1820">
    <property type="entry name" value="alpha/beta hydrolase"/>
    <property type="match status" value="1"/>
</dbReference>
<sequence>MGLLTGLGILYVSACGLVYSQQRQLIFKPSRGVDVTPAQIQLDYEEVWIAVPTDGNEAQRIHGWWIPAQDPKGTLLYLHGNGFNIAANLGLAQRFHRQGLSVLLIDYRGYGNSDGDFPSEEWVYDDAEAAWSYLRNDRHIPAEKIVVFGHSLGGAIAIDLVRKHPNAAGIIVQSSFSSMQDLAQLQGWPRVFPLDLLLTQRFDSMAKVAKLVPPKLLIHGSADALIPVAMSQQLYDASAEPKTIQVIAGAGHNNVAEVGGDRYDQLVAKFVTQTLLEDRAPALR</sequence>
<keyword evidence="3" id="KW-1185">Reference proteome</keyword>
<dbReference type="Pfam" id="PF12146">
    <property type="entry name" value="Hydrolase_4"/>
    <property type="match status" value="1"/>
</dbReference>
<dbReference type="AlphaFoldDB" id="A0ABD4T798"/>
<organism evidence="2 3">
    <name type="scientific">Lyngbya confervoides BDU141951</name>
    <dbReference type="NCBI Taxonomy" id="1574623"/>
    <lineage>
        <taxon>Bacteria</taxon>
        <taxon>Bacillati</taxon>
        <taxon>Cyanobacteriota</taxon>
        <taxon>Cyanophyceae</taxon>
        <taxon>Oscillatoriophycideae</taxon>
        <taxon>Oscillatoriales</taxon>
        <taxon>Microcoleaceae</taxon>
        <taxon>Lyngbya</taxon>
    </lineage>
</organism>
<reference evidence="2 3" key="1">
    <citation type="journal article" date="2015" name="Genome Announc.">
        <title>Draft Genome Sequence of Filamentous Marine Cyanobacterium Lyngbya confervoides Strain BDU141951.</title>
        <authorList>
            <person name="Chandrababunaidu M.M."/>
            <person name="Sen D."/>
            <person name="Tripathy S."/>
        </authorList>
    </citation>
    <scope>NUCLEOTIDE SEQUENCE [LARGE SCALE GENOMIC DNA]</scope>
    <source>
        <strain evidence="2 3">BDU141951</strain>
    </source>
</reference>
<dbReference type="PANTHER" id="PTHR12277">
    <property type="entry name" value="ALPHA/BETA HYDROLASE DOMAIN-CONTAINING PROTEIN"/>
    <property type="match status" value="1"/>
</dbReference>
<dbReference type="RefSeq" id="WP_166276298.1">
    <property type="nucleotide sequence ID" value="NZ_JTHE03000091.1"/>
</dbReference>
<evidence type="ECO:0000313" key="3">
    <source>
        <dbReference type="Proteomes" id="UP000031561"/>
    </source>
</evidence>
<dbReference type="InterPro" id="IPR029058">
    <property type="entry name" value="AB_hydrolase_fold"/>
</dbReference>
<proteinExistence type="predicted"/>
<dbReference type="PANTHER" id="PTHR12277:SF81">
    <property type="entry name" value="PROTEIN ABHD13"/>
    <property type="match status" value="1"/>
</dbReference>
<evidence type="ECO:0000313" key="2">
    <source>
        <dbReference type="EMBL" id="MCM1984356.1"/>
    </source>
</evidence>
<dbReference type="EMBL" id="JTHE03000091">
    <property type="protein sequence ID" value="MCM1984356.1"/>
    <property type="molecule type" value="Genomic_DNA"/>
</dbReference>
<feature type="domain" description="Serine aminopeptidase S33" evidence="1">
    <location>
        <begin position="69"/>
        <end position="181"/>
    </location>
</feature>
<gene>
    <name evidence="2" type="ORF">QQ91_0016160</name>
</gene>
<comment type="caution">
    <text evidence="2">The sequence shown here is derived from an EMBL/GenBank/DDBJ whole genome shotgun (WGS) entry which is preliminary data.</text>
</comment>
<dbReference type="InterPro" id="IPR022742">
    <property type="entry name" value="Hydrolase_4"/>
</dbReference>
<dbReference type="Proteomes" id="UP000031561">
    <property type="component" value="Unassembled WGS sequence"/>
</dbReference>
<accession>A0ABD4T798</accession>
<protein>
    <submittedName>
        <fullName evidence="2">Lysophospholipase</fullName>
    </submittedName>
</protein>